<dbReference type="PROSITE" id="PS51332">
    <property type="entry name" value="B12_BINDING"/>
    <property type="match status" value="1"/>
</dbReference>
<dbReference type="GO" id="GO:0005829">
    <property type="term" value="C:cytosol"/>
    <property type="evidence" value="ECO:0007669"/>
    <property type="project" value="TreeGrafter"/>
</dbReference>
<dbReference type="EMBL" id="CP001390">
    <property type="protein sequence ID" value="ACM20665.1"/>
    <property type="molecule type" value="Genomic_DNA"/>
</dbReference>
<accession>B9LZB2</accession>
<dbReference type="GO" id="GO:0046872">
    <property type="term" value="F:metal ion binding"/>
    <property type="evidence" value="ECO:0007669"/>
    <property type="project" value="UniProtKB-KW"/>
</dbReference>
<feature type="repeat" description="TPR" evidence="6">
    <location>
        <begin position="511"/>
        <end position="544"/>
    </location>
</feature>
<dbReference type="GO" id="GO:0051539">
    <property type="term" value="F:4 iron, 4 sulfur cluster binding"/>
    <property type="evidence" value="ECO:0007669"/>
    <property type="project" value="UniProtKB-KW"/>
</dbReference>
<keyword evidence="3" id="KW-0479">Metal-binding</keyword>
<dbReference type="PROSITE" id="PS50005">
    <property type="entry name" value="TPR"/>
    <property type="match status" value="2"/>
</dbReference>
<dbReference type="PANTHER" id="PTHR43409">
    <property type="entry name" value="ANAEROBIC MAGNESIUM-PROTOPORPHYRIN IX MONOMETHYL ESTER CYCLASE-RELATED"/>
    <property type="match status" value="1"/>
</dbReference>
<dbReference type="CDD" id="cd01335">
    <property type="entry name" value="Radical_SAM"/>
    <property type="match status" value="1"/>
</dbReference>
<dbReference type="HOGENOM" id="CLU_483774_0_0_7"/>
<dbReference type="eggNOG" id="COG1032">
    <property type="taxonomic scope" value="Bacteria"/>
</dbReference>
<dbReference type="InterPro" id="IPR051198">
    <property type="entry name" value="BchE-like"/>
</dbReference>
<feature type="domain" description="B12-binding" evidence="7">
    <location>
        <begin position="9"/>
        <end position="141"/>
    </location>
</feature>
<dbReference type="InterPro" id="IPR006638">
    <property type="entry name" value="Elp3/MiaA/NifB-like_rSAM"/>
</dbReference>
<dbReference type="SFLD" id="SFLDS00029">
    <property type="entry name" value="Radical_SAM"/>
    <property type="match status" value="1"/>
</dbReference>
<dbReference type="SUPFAM" id="SSF102114">
    <property type="entry name" value="Radical SAM enzymes"/>
    <property type="match status" value="1"/>
</dbReference>
<keyword evidence="6" id="KW-0802">TPR repeat</keyword>
<protein>
    <submittedName>
        <fullName evidence="9">Radical SAM domain iron-sulfur cluster-binding oxidoreductase with cobamide-binding-like domain and TPR domain</fullName>
    </submittedName>
</protein>
<keyword evidence="2" id="KW-0949">S-adenosyl-L-methionine</keyword>
<evidence type="ECO:0000256" key="3">
    <source>
        <dbReference type="ARBA" id="ARBA00022723"/>
    </source>
</evidence>
<reference evidence="9 10" key="1">
    <citation type="submission" date="2009-01" db="EMBL/GenBank/DDBJ databases">
        <title>Complete sequence of Geobacter sp. FRC-32.</title>
        <authorList>
            <consortium name="US DOE Joint Genome Institute"/>
            <person name="Lucas S."/>
            <person name="Copeland A."/>
            <person name="Lapidus A."/>
            <person name="Glavina del Rio T."/>
            <person name="Dalin E."/>
            <person name="Tice H."/>
            <person name="Bruce D."/>
            <person name="Goodwin L."/>
            <person name="Pitluck S."/>
            <person name="Saunders E."/>
            <person name="Brettin T."/>
            <person name="Detter J.C."/>
            <person name="Han C."/>
            <person name="Larimer F."/>
            <person name="Land M."/>
            <person name="Hauser L."/>
            <person name="Kyrpides N."/>
            <person name="Ovchinnikova G."/>
            <person name="Kostka J."/>
            <person name="Richardson P."/>
        </authorList>
    </citation>
    <scope>NUCLEOTIDE SEQUENCE [LARGE SCALE GENOMIC DNA]</scope>
    <source>
        <strain evidence="10">DSM 22248 / JCM 15807 / FRC-32</strain>
    </source>
</reference>
<evidence type="ECO:0000256" key="5">
    <source>
        <dbReference type="ARBA" id="ARBA00023014"/>
    </source>
</evidence>
<feature type="domain" description="Radical SAM core" evidence="8">
    <location>
        <begin position="184"/>
        <end position="402"/>
    </location>
</feature>
<keyword evidence="5" id="KW-0411">Iron-sulfur</keyword>
<dbReference type="PROSITE" id="PS51918">
    <property type="entry name" value="RADICAL_SAM"/>
    <property type="match status" value="1"/>
</dbReference>
<evidence type="ECO:0000313" key="9">
    <source>
        <dbReference type="EMBL" id="ACM20665.1"/>
    </source>
</evidence>
<dbReference type="SMART" id="SM00729">
    <property type="entry name" value="Elp3"/>
    <property type="match status" value="1"/>
</dbReference>
<evidence type="ECO:0000313" key="10">
    <source>
        <dbReference type="Proteomes" id="UP000007721"/>
    </source>
</evidence>
<dbReference type="InterPro" id="IPR034466">
    <property type="entry name" value="Methyltransferase_Class_B"/>
</dbReference>
<dbReference type="SFLD" id="SFLDG01082">
    <property type="entry name" value="B12-binding_domain_containing"/>
    <property type="match status" value="1"/>
</dbReference>
<evidence type="ECO:0000256" key="1">
    <source>
        <dbReference type="ARBA" id="ARBA00001966"/>
    </source>
</evidence>
<evidence type="ECO:0000256" key="6">
    <source>
        <dbReference type="PROSITE-ProRule" id="PRU00339"/>
    </source>
</evidence>
<dbReference type="SMART" id="SM00028">
    <property type="entry name" value="TPR"/>
    <property type="match status" value="3"/>
</dbReference>
<dbReference type="SFLD" id="SFLDG01123">
    <property type="entry name" value="methyltransferase_(Class_B)"/>
    <property type="match status" value="1"/>
</dbReference>
<dbReference type="Gene3D" id="3.40.50.280">
    <property type="entry name" value="Cobalamin-binding domain"/>
    <property type="match status" value="1"/>
</dbReference>
<keyword evidence="10" id="KW-1185">Reference proteome</keyword>
<dbReference type="InterPro" id="IPR019734">
    <property type="entry name" value="TPR_rpt"/>
</dbReference>
<dbReference type="GO" id="GO:0031419">
    <property type="term" value="F:cobalamin binding"/>
    <property type="evidence" value="ECO:0007669"/>
    <property type="project" value="InterPro"/>
</dbReference>
<organism evidence="9 10">
    <name type="scientific">Geotalea daltonii (strain DSM 22248 / JCM 15807 / FRC-32)</name>
    <name type="common">Geobacter daltonii</name>
    <dbReference type="NCBI Taxonomy" id="316067"/>
    <lineage>
        <taxon>Bacteria</taxon>
        <taxon>Pseudomonadati</taxon>
        <taxon>Thermodesulfobacteriota</taxon>
        <taxon>Desulfuromonadia</taxon>
        <taxon>Geobacterales</taxon>
        <taxon>Geobacteraceae</taxon>
        <taxon>Geotalea</taxon>
    </lineage>
</organism>
<proteinExistence type="predicted"/>
<dbReference type="Gene3D" id="1.25.40.10">
    <property type="entry name" value="Tetratricopeptide repeat domain"/>
    <property type="match status" value="1"/>
</dbReference>
<dbReference type="Proteomes" id="UP000007721">
    <property type="component" value="Chromosome"/>
</dbReference>
<dbReference type="PANTHER" id="PTHR43409:SF16">
    <property type="entry name" value="SLR0320 PROTEIN"/>
    <property type="match status" value="1"/>
</dbReference>
<gene>
    <name evidence="9" type="ordered locus">Geob_2311</name>
</gene>
<dbReference type="InterPro" id="IPR058240">
    <property type="entry name" value="rSAM_sf"/>
</dbReference>
<comment type="cofactor">
    <cofactor evidence="1">
        <name>[4Fe-4S] cluster</name>
        <dbReference type="ChEBI" id="CHEBI:49883"/>
    </cofactor>
</comment>
<dbReference type="STRING" id="316067.Geob_2311"/>
<evidence type="ECO:0000259" key="7">
    <source>
        <dbReference type="PROSITE" id="PS51332"/>
    </source>
</evidence>
<dbReference type="Pfam" id="PF04055">
    <property type="entry name" value="Radical_SAM"/>
    <property type="match status" value="1"/>
</dbReference>
<name>B9LZB2_GEODF</name>
<dbReference type="KEGG" id="geo:Geob_2311"/>
<evidence type="ECO:0000259" key="8">
    <source>
        <dbReference type="PROSITE" id="PS51918"/>
    </source>
</evidence>
<dbReference type="Gene3D" id="3.80.30.20">
    <property type="entry name" value="tm_1862 like domain"/>
    <property type="match status" value="1"/>
</dbReference>
<dbReference type="InterPro" id="IPR006158">
    <property type="entry name" value="Cobalamin-bd"/>
</dbReference>
<dbReference type="InterPro" id="IPR023404">
    <property type="entry name" value="rSAM_horseshoe"/>
</dbReference>
<feature type="repeat" description="TPR" evidence="6">
    <location>
        <begin position="477"/>
        <end position="510"/>
    </location>
</feature>
<dbReference type="InterPro" id="IPR011990">
    <property type="entry name" value="TPR-like_helical_dom_sf"/>
</dbReference>
<dbReference type="SUPFAM" id="SSF48452">
    <property type="entry name" value="TPR-like"/>
    <property type="match status" value="1"/>
</dbReference>
<dbReference type="GO" id="GO:0003824">
    <property type="term" value="F:catalytic activity"/>
    <property type="evidence" value="ECO:0007669"/>
    <property type="project" value="InterPro"/>
</dbReference>
<dbReference type="eggNOG" id="COG4783">
    <property type="taxonomic scope" value="Bacteria"/>
</dbReference>
<dbReference type="CDD" id="cd02068">
    <property type="entry name" value="radical_SAM_B12_BD"/>
    <property type="match status" value="1"/>
</dbReference>
<evidence type="ECO:0000256" key="2">
    <source>
        <dbReference type="ARBA" id="ARBA00022691"/>
    </source>
</evidence>
<evidence type="ECO:0000256" key="4">
    <source>
        <dbReference type="ARBA" id="ARBA00023004"/>
    </source>
</evidence>
<keyword evidence="4" id="KW-0408">Iron</keyword>
<sequence length="554" mass="61788">MTQVLLAYKSNSAGANDPYTSLLPVGLGYINAVLNSHGYASQMANFSKFSWKETESIISRMRPQVLGIAQFTHNRFESVKLAALAKKINPATFVVFGGPHATHQYREILDRHKQVDAVVLGEGEESFLELVATLKDETPRLAEIKGIAFRTANGIISTTARPPIADLDSVPFPAAYMDNALGVDLHRQLEFIITSRGCPAACLFCSSPLFWGKSLRLRSPRNMVDEITLIRNRCGLIYFSIRDDTFTADKGRVMEFCRLLRKEKVFILWNCQSRVSAVDEELLFAMKRAGCECIQFGVESGSPRILKALGKGINTEQVRKASALVRKAGMNLSIYLITGVKNEVDADTDATIKLVEAIQAHDGQVSPLAYYPGTGIFSKDVKAGVIGREIFNEDRHEALYVRDDAFVGSSTQRLLETVAKVGKGAGYGERDFQSHKKLLGYCHATNIMSGEMYEDEGRWQLAEREYREIAEREPENPWGWLLLGALYGRLGALEKACSKYKRVLTVVPAHAPAFSDLGELMMLMGKTWEGMEYFKRALELNPYDPRAKQALKTR</sequence>
<dbReference type="OrthoDB" id="9762608at2"/>
<dbReference type="RefSeq" id="WP_012647394.1">
    <property type="nucleotide sequence ID" value="NC_011979.1"/>
</dbReference>
<dbReference type="Pfam" id="PF02310">
    <property type="entry name" value="B12-binding"/>
    <property type="match status" value="1"/>
</dbReference>
<dbReference type="InterPro" id="IPR007197">
    <property type="entry name" value="rSAM"/>
</dbReference>
<dbReference type="AlphaFoldDB" id="B9LZB2"/>